<feature type="transmembrane region" description="Helical" evidence="6">
    <location>
        <begin position="118"/>
        <end position="140"/>
    </location>
</feature>
<organism evidence="8 9">
    <name type="scientific">Mycolicibacterium arabiense</name>
    <dbReference type="NCBI Taxonomy" id="1286181"/>
    <lineage>
        <taxon>Bacteria</taxon>
        <taxon>Bacillati</taxon>
        <taxon>Actinomycetota</taxon>
        <taxon>Actinomycetes</taxon>
        <taxon>Mycobacteriales</taxon>
        <taxon>Mycobacteriaceae</taxon>
        <taxon>Mycolicibacterium</taxon>
    </lineage>
</organism>
<feature type="domain" description="Integral membrane bound transporter" evidence="7">
    <location>
        <begin position="189"/>
        <end position="313"/>
    </location>
</feature>
<evidence type="ECO:0000256" key="3">
    <source>
        <dbReference type="ARBA" id="ARBA00022989"/>
    </source>
</evidence>
<evidence type="ECO:0000259" key="7">
    <source>
        <dbReference type="Pfam" id="PF13515"/>
    </source>
</evidence>
<feature type="transmembrane region" description="Helical" evidence="6">
    <location>
        <begin position="27"/>
        <end position="44"/>
    </location>
</feature>
<dbReference type="AlphaFoldDB" id="A0A7I7RUB3"/>
<keyword evidence="2 6" id="KW-0812">Transmembrane</keyword>
<proteinExistence type="predicted"/>
<feature type="transmembrane region" description="Helical" evidence="6">
    <location>
        <begin position="300"/>
        <end position="320"/>
    </location>
</feature>
<keyword evidence="9" id="KW-1185">Reference proteome</keyword>
<evidence type="ECO:0000256" key="1">
    <source>
        <dbReference type="ARBA" id="ARBA00004141"/>
    </source>
</evidence>
<evidence type="ECO:0000256" key="2">
    <source>
        <dbReference type="ARBA" id="ARBA00022692"/>
    </source>
</evidence>
<feature type="transmembrane region" description="Helical" evidence="6">
    <location>
        <begin position="178"/>
        <end position="195"/>
    </location>
</feature>
<dbReference type="KEGG" id="marz:MARA_16700"/>
<gene>
    <name evidence="8" type="ORF">MARA_16700</name>
</gene>
<geneLocation type="plasmid" evidence="9">
    <name>pjcm18538 dna</name>
</geneLocation>
<feature type="transmembrane region" description="Helical" evidence="6">
    <location>
        <begin position="232"/>
        <end position="265"/>
    </location>
</feature>
<sequence length="336" mass="34002">MAACLALALGAILAVAAALDRGEIGSAVALGFVLTAVPSLPQAWRQAVTVMAVRSVAVLLGAGAAVLTVDHSVALGVATVTAAVVGALANRVGPTAGLAVVLVAVDLTHVAGAQQFPVAALLSYAAGAALVVVAWTVWFVGSRAVRSAESPPRTFPTQLRPPGTSPAQPGPRDAGGHAVRVGVAVAVAVLLAGLLPDDLVGGHWLVTSVLLTVQPTAADTGMRLAQRLSGNAVGALIAAVLLGARPGFVVIAAATVVLFTLAMALRPVNYTWWAVTGPPVLLVISEYPALFPWYEGGVRLLMNLAGAAIVVAVVFGPLLLSRFTSRDRLPREDGFG</sequence>
<evidence type="ECO:0000256" key="6">
    <source>
        <dbReference type="SAM" id="Phobius"/>
    </source>
</evidence>
<evidence type="ECO:0000313" key="9">
    <source>
        <dbReference type="Proteomes" id="UP000467428"/>
    </source>
</evidence>
<keyword evidence="3 6" id="KW-1133">Transmembrane helix</keyword>
<evidence type="ECO:0000313" key="8">
    <source>
        <dbReference type="EMBL" id="BBY48202.1"/>
    </source>
</evidence>
<dbReference type="GO" id="GO:0016020">
    <property type="term" value="C:membrane"/>
    <property type="evidence" value="ECO:0007669"/>
    <property type="project" value="UniProtKB-SubCell"/>
</dbReference>
<comment type="subcellular location">
    <subcellularLocation>
        <location evidence="1">Membrane</location>
        <topology evidence="1">Multi-pass membrane protein</topology>
    </subcellularLocation>
</comment>
<protein>
    <recommendedName>
        <fullName evidence="7">Integral membrane bound transporter domain-containing protein</fullName>
    </recommendedName>
</protein>
<dbReference type="Proteomes" id="UP000467428">
    <property type="component" value="Chromosome"/>
</dbReference>
<feature type="region of interest" description="Disordered" evidence="5">
    <location>
        <begin position="148"/>
        <end position="175"/>
    </location>
</feature>
<evidence type="ECO:0000256" key="5">
    <source>
        <dbReference type="SAM" id="MobiDB-lite"/>
    </source>
</evidence>
<keyword evidence="4 6" id="KW-0472">Membrane</keyword>
<feature type="transmembrane region" description="Helical" evidence="6">
    <location>
        <begin position="272"/>
        <end position="294"/>
    </location>
</feature>
<accession>A0A7I7RUB3</accession>
<name>A0A7I7RUB3_9MYCO</name>
<evidence type="ECO:0000256" key="4">
    <source>
        <dbReference type="ARBA" id="ARBA00023136"/>
    </source>
</evidence>
<reference evidence="8 9" key="1">
    <citation type="journal article" date="2019" name="Emerg. Microbes Infect.">
        <title>Comprehensive subspecies identification of 175 nontuberculous mycobacteria species based on 7547 genomic profiles.</title>
        <authorList>
            <person name="Matsumoto Y."/>
            <person name="Kinjo T."/>
            <person name="Motooka D."/>
            <person name="Nabeya D."/>
            <person name="Jung N."/>
            <person name="Uechi K."/>
            <person name="Horii T."/>
            <person name="Iida T."/>
            <person name="Fujita J."/>
            <person name="Nakamura S."/>
        </authorList>
    </citation>
    <scope>NUCLEOTIDE SEQUENCE [LARGE SCALE GENOMIC DNA]</scope>
    <source>
        <strain evidence="8 9">JCM 18538</strain>
    </source>
</reference>
<feature type="transmembrane region" description="Helical" evidence="6">
    <location>
        <begin position="51"/>
        <end position="67"/>
    </location>
</feature>
<dbReference type="Pfam" id="PF13515">
    <property type="entry name" value="FUSC_2"/>
    <property type="match status" value="1"/>
</dbReference>
<dbReference type="EMBL" id="AP022593">
    <property type="protein sequence ID" value="BBY48202.1"/>
    <property type="molecule type" value="Genomic_DNA"/>
</dbReference>
<dbReference type="InterPro" id="IPR049453">
    <property type="entry name" value="Memb_transporter_dom"/>
</dbReference>